<protein>
    <submittedName>
        <fullName evidence="2">Uncharacterized protein</fullName>
    </submittedName>
</protein>
<accession>A0AAX4PH44</accession>
<dbReference type="Proteomes" id="UP001472866">
    <property type="component" value="Chromosome 11"/>
</dbReference>
<sequence>MSDELRGAQAEDKEWELLGGEPGETSKPRSASELVESFWRKATGASGAEAAQSTRMSCEDVIERSEAALSSQILGGGAEESRASGEEGEGEGRLEEGEESRQNGNYRLFGPLRTRVESALAAVLYGFGANDSAQPNALADVLSSPNVAKLIENRTALSLGLLNLVLCLSLVQSSAKNQKLRTEVDKRGRLIYKLVSKLYESKIQYNNVPTPQYHYSIALSM</sequence>
<evidence type="ECO:0000313" key="2">
    <source>
        <dbReference type="EMBL" id="WZN65059.1"/>
    </source>
</evidence>
<feature type="compositionally biased region" description="Basic and acidic residues" evidence="1">
    <location>
        <begin position="79"/>
        <end position="101"/>
    </location>
</feature>
<keyword evidence="3" id="KW-1185">Reference proteome</keyword>
<gene>
    <name evidence="2" type="ORF">HKI87_11g66160</name>
</gene>
<name>A0AAX4PH44_9CHLO</name>
<organism evidence="2 3">
    <name type="scientific">Chloropicon roscoffensis</name>
    <dbReference type="NCBI Taxonomy" id="1461544"/>
    <lineage>
        <taxon>Eukaryota</taxon>
        <taxon>Viridiplantae</taxon>
        <taxon>Chlorophyta</taxon>
        <taxon>Chloropicophyceae</taxon>
        <taxon>Chloropicales</taxon>
        <taxon>Chloropicaceae</taxon>
        <taxon>Chloropicon</taxon>
    </lineage>
</organism>
<feature type="region of interest" description="Disordered" evidence="1">
    <location>
        <begin position="69"/>
        <end position="105"/>
    </location>
</feature>
<proteinExistence type="predicted"/>
<evidence type="ECO:0000256" key="1">
    <source>
        <dbReference type="SAM" id="MobiDB-lite"/>
    </source>
</evidence>
<dbReference type="AlphaFoldDB" id="A0AAX4PH44"/>
<dbReference type="EMBL" id="CP151511">
    <property type="protein sequence ID" value="WZN65059.1"/>
    <property type="molecule type" value="Genomic_DNA"/>
</dbReference>
<feature type="compositionally biased region" description="Basic and acidic residues" evidence="1">
    <location>
        <begin position="1"/>
        <end position="16"/>
    </location>
</feature>
<reference evidence="2 3" key="1">
    <citation type="submission" date="2024-03" db="EMBL/GenBank/DDBJ databases">
        <title>Complete genome sequence of the green alga Chloropicon roscoffensis RCC1871.</title>
        <authorList>
            <person name="Lemieux C."/>
            <person name="Pombert J.-F."/>
            <person name="Otis C."/>
            <person name="Turmel M."/>
        </authorList>
    </citation>
    <scope>NUCLEOTIDE SEQUENCE [LARGE SCALE GENOMIC DNA]</scope>
    <source>
        <strain evidence="2 3">RCC1871</strain>
    </source>
</reference>
<evidence type="ECO:0000313" key="3">
    <source>
        <dbReference type="Proteomes" id="UP001472866"/>
    </source>
</evidence>
<feature type="region of interest" description="Disordered" evidence="1">
    <location>
        <begin position="1"/>
        <end position="34"/>
    </location>
</feature>